<organism evidence="1 2">
    <name type="scientific">Streptomyces tateyamensis</name>
    <dbReference type="NCBI Taxonomy" id="565073"/>
    <lineage>
        <taxon>Bacteria</taxon>
        <taxon>Bacillati</taxon>
        <taxon>Actinomycetota</taxon>
        <taxon>Actinomycetes</taxon>
        <taxon>Kitasatosporales</taxon>
        <taxon>Streptomycetaceae</taxon>
        <taxon>Streptomyces</taxon>
    </lineage>
</organism>
<protein>
    <submittedName>
        <fullName evidence="1">Uncharacterized protein</fullName>
    </submittedName>
</protein>
<dbReference type="RefSeq" id="WP_110668774.1">
    <property type="nucleotide sequence ID" value="NZ_PYBW01000039.1"/>
</dbReference>
<dbReference type="EMBL" id="PYBW01000039">
    <property type="protein sequence ID" value="PYC80490.1"/>
    <property type="molecule type" value="Genomic_DNA"/>
</dbReference>
<name>A0A2V4NAT0_9ACTN</name>
<comment type="caution">
    <text evidence="1">The sequence shown here is derived from an EMBL/GenBank/DDBJ whole genome shotgun (WGS) entry which is preliminary data.</text>
</comment>
<evidence type="ECO:0000313" key="2">
    <source>
        <dbReference type="Proteomes" id="UP000248039"/>
    </source>
</evidence>
<accession>A0A2V4NAT0</accession>
<sequence length="90" mass="9311">MTIPETDTVPVWPEGVLARYLTAGGATVDITRGSGVDFTATCLGCGDAQECDHVSATCIGGPATALKANQGAAREWAQAHAERCRALPRP</sequence>
<gene>
    <name evidence="1" type="ORF">C7C46_12355</name>
</gene>
<evidence type="ECO:0000313" key="1">
    <source>
        <dbReference type="EMBL" id="PYC80490.1"/>
    </source>
</evidence>
<keyword evidence="2" id="KW-1185">Reference proteome</keyword>
<reference evidence="1 2" key="1">
    <citation type="submission" date="2018-03" db="EMBL/GenBank/DDBJ databases">
        <title>Bioinformatic expansion and discovery of thiopeptide antibiotics.</title>
        <authorList>
            <person name="Schwalen C.J."/>
            <person name="Hudson G.A."/>
            <person name="Mitchell D.A."/>
        </authorList>
    </citation>
    <scope>NUCLEOTIDE SEQUENCE [LARGE SCALE GENOMIC DNA]</scope>
    <source>
        <strain evidence="1 2">ATCC 21389</strain>
    </source>
</reference>
<dbReference type="Proteomes" id="UP000248039">
    <property type="component" value="Unassembled WGS sequence"/>
</dbReference>
<dbReference type="OrthoDB" id="3542740at2"/>
<dbReference type="AlphaFoldDB" id="A0A2V4NAT0"/>
<proteinExistence type="predicted"/>